<keyword evidence="2" id="KW-0472">Membrane</keyword>
<evidence type="ECO:0000256" key="2">
    <source>
        <dbReference type="SAM" id="Phobius"/>
    </source>
</evidence>
<dbReference type="RefSeq" id="WP_252854615.1">
    <property type="nucleotide sequence ID" value="NZ_JAMXLR010000073.1"/>
</dbReference>
<dbReference type="InterPro" id="IPR012902">
    <property type="entry name" value="N_methyl_site"/>
</dbReference>
<reference evidence="4" key="1">
    <citation type="submission" date="2022-06" db="EMBL/GenBank/DDBJ databases">
        <title>Aeoliella straminimaris, a novel planctomycete from sediments.</title>
        <authorList>
            <person name="Vitorino I.R."/>
            <person name="Lage O.M."/>
        </authorList>
    </citation>
    <scope>NUCLEOTIDE SEQUENCE</scope>
    <source>
        <strain evidence="4">ICT_H6.2</strain>
    </source>
</reference>
<accession>A0A9X2FE24</accession>
<dbReference type="EMBL" id="JAMXLR010000073">
    <property type="protein sequence ID" value="MCO6046503.1"/>
    <property type="molecule type" value="Genomic_DNA"/>
</dbReference>
<dbReference type="Gene3D" id="3.30.700.10">
    <property type="entry name" value="Glycoprotein, Type 4 Pilin"/>
    <property type="match status" value="1"/>
</dbReference>
<dbReference type="Proteomes" id="UP001155241">
    <property type="component" value="Unassembled WGS sequence"/>
</dbReference>
<comment type="caution">
    <text evidence="4">The sequence shown here is derived from an EMBL/GenBank/DDBJ whole genome shotgun (WGS) entry which is preliminary data.</text>
</comment>
<dbReference type="InterPro" id="IPR045584">
    <property type="entry name" value="Pilin-like"/>
</dbReference>
<evidence type="ECO:0000256" key="1">
    <source>
        <dbReference type="SAM" id="MobiDB-lite"/>
    </source>
</evidence>
<feature type="region of interest" description="Disordered" evidence="1">
    <location>
        <begin position="187"/>
        <end position="213"/>
    </location>
</feature>
<dbReference type="PANTHER" id="PTHR30093:SF2">
    <property type="entry name" value="TYPE II SECRETION SYSTEM PROTEIN H"/>
    <property type="match status" value="1"/>
</dbReference>
<dbReference type="InterPro" id="IPR011453">
    <property type="entry name" value="DUF1559"/>
</dbReference>
<name>A0A9X2FE24_9BACT</name>
<keyword evidence="2" id="KW-1133">Transmembrane helix</keyword>
<proteinExistence type="predicted"/>
<sequence>MQYTIHRSRNVLDRISAASRRAFTLVELLVVIAIIGILVALLLPAVQAAREAARRAQCQSNMKNAALAVLNYESSRKKFPEGTVFPEISNGIVPGINSRTDFGMNWQVAVLPYLENQALYDAFVFEDANGNPVAIQDAVNSPARGTEVPVLLCPSDAENNSVMYIGHGGNWARGNYAANVGNGALHPAGPSQQQILGPNSSAWSGAGNSSNNPNRYRGVMGVNATTKVAQITDGTSNTIMLGEIRAGVQAEDPRGTWAFGHAGGNLLAFYGSGGDDNGPNAIFENADDIGGASAGRTGGFSCSQLQPYLMDVGMPCYGGAGASFDQATARSQHVGGVFLAMCDGSVQFTTNDIETSGLFGGCCTPWDHMIAAKDGGDSGRSGFSR</sequence>
<dbReference type="NCBIfam" id="TIGR04294">
    <property type="entry name" value="pre_pil_HX9DG"/>
    <property type="match status" value="1"/>
</dbReference>
<feature type="transmembrane region" description="Helical" evidence="2">
    <location>
        <begin position="21"/>
        <end position="46"/>
    </location>
</feature>
<evidence type="ECO:0000313" key="4">
    <source>
        <dbReference type="EMBL" id="MCO6046503.1"/>
    </source>
</evidence>
<keyword evidence="5" id="KW-1185">Reference proteome</keyword>
<gene>
    <name evidence="4" type="ORF">NG895_21600</name>
</gene>
<evidence type="ECO:0000259" key="3">
    <source>
        <dbReference type="Pfam" id="PF07596"/>
    </source>
</evidence>
<evidence type="ECO:0000313" key="5">
    <source>
        <dbReference type="Proteomes" id="UP001155241"/>
    </source>
</evidence>
<feature type="domain" description="DUF1559" evidence="3">
    <location>
        <begin position="47"/>
        <end position="354"/>
    </location>
</feature>
<dbReference type="Pfam" id="PF07596">
    <property type="entry name" value="SBP_bac_10"/>
    <property type="match status" value="1"/>
</dbReference>
<dbReference type="InterPro" id="IPR027558">
    <property type="entry name" value="Pre_pil_HX9DG_C"/>
</dbReference>
<dbReference type="Pfam" id="PF07963">
    <property type="entry name" value="N_methyl"/>
    <property type="match status" value="1"/>
</dbReference>
<organism evidence="4 5">
    <name type="scientific">Aeoliella straminimaris</name>
    <dbReference type="NCBI Taxonomy" id="2954799"/>
    <lineage>
        <taxon>Bacteria</taxon>
        <taxon>Pseudomonadati</taxon>
        <taxon>Planctomycetota</taxon>
        <taxon>Planctomycetia</taxon>
        <taxon>Pirellulales</taxon>
        <taxon>Lacipirellulaceae</taxon>
        <taxon>Aeoliella</taxon>
    </lineage>
</organism>
<feature type="compositionally biased region" description="Low complexity" evidence="1">
    <location>
        <begin position="197"/>
        <end position="213"/>
    </location>
</feature>
<dbReference type="PANTHER" id="PTHR30093">
    <property type="entry name" value="GENERAL SECRETION PATHWAY PROTEIN G"/>
    <property type="match status" value="1"/>
</dbReference>
<dbReference type="SUPFAM" id="SSF54523">
    <property type="entry name" value="Pili subunits"/>
    <property type="match status" value="1"/>
</dbReference>
<dbReference type="NCBIfam" id="TIGR02532">
    <property type="entry name" value="IV_pilin_GFxxxE"/>
    <property type="match status" value="1"/>
</dbReference>
<protein>
    <submittedName>
        <fullName evidence="4">DUF1559 domain-containing protein</fullName>
    </submittedName>
</protein>
<dbReference type="AlphaFoldDB" id="A0A9X2FE24"/>
<keyword evidence="2" id="KW-0812">Transmembrane</keyword>